<dbReference type="Pfam" id="PF13509">
    <property type="entry name" value="S1_2"/>
    <property type="match status" value="1"/>
</dbReference>
<evidence type="ECO:0000259" key="4">
    <source>
        <dbReference type="Pfam" id="PF21191"/>
    </source>
</evidence>
<feature type="domain" description="Conserved virulence factor B third S1" evidence="5">
    <location>
        <begin position="140"/>
        <end position="213"/>
    </location>
</feature>
<dbReference type="PIRSF" id="PIRSF012524">
    <property type="entry name" value="YitL_S1"/>
    <property type="match status" value="1"/>
</dbReference>
<evidence type="ECO:0000313" key="6">
    <source>
        <dbReference type="EMBL" id="RSU15566.1"/>
    </source>
</evidence>
<feature type="domain" description="Conserved virulence factor B first S1" evidence="2">
    <location>
        <begin position="5"/>
        <end position="61"/>
    </location>
</feature>
<dbReference type="Proteomes" id="UP000287605">
    <property type="component" value="Unassembled WGS sequence"/>
</dbReference>
<dbReference type="Pfam" id="PF21191">
    <property type="entry name" value="CvfB_1st"/>
    <property type="match status" value="1"/>
</dbReference>
<dbReference type="OrthoDB" id="9801597at2"/>
<evidence type="ECO:0000313" key="7">
    <source>
        <dbReference type="Proteomes" id="UP000287605"/>
    </source>
</evidence>
<sequence>MNELLGTIWTGLITDENDTAYFVQKNGVTFRLDKNEDSHTLGDMVEVFGYSNQKNELAVTTNLPKIVKGTYGFAEVVASRRDLGVFVDIGLPDKEMALSLDELSEMRQLWPKKGDVLYVTLRTDEKNRLWATLAEEERIEAMSRPATEEMKNKNISGKVYRLKVVGSFVLTDDFHLAFIHPSERYIEPRLGEIVNGRVIGVRPDGMLNISLKPRAHEVISDDAQMILTFLHQSKEGKIPFSDKSTPEEIKEMFAISKGQFKRALGSLMKAKKVKQEGGYTILLHDEEK</sequence>
<evidence type="ECO:0000256" key="1">
    <source>
        <dbReference type="PIRNR" id="PIRNR012524"/>
    </source>
</evidence>
<dbReference type="InterPro" id="IPR039566">
    <property type="entry name" value="CvfB_S1_st"/>
</dbReference>
<dbReference type="RefSeq" id="WP_126806095.1">
    <property type="nucleotide sequence ID" value="NZ_NGKA01000001.1"/>
</dbReference>
<dbReference type="Pfam" id="PF21543">
    <property type="entry name" value="CvfB_2nd"/>
    <property type="match status" value="1"/>
</dbReference>
<evidence type="ECO:0000259" key="3">
    <source>
        <dbReference type="Pfam" id="PF17783"/>
    </source>
</evidence>
<protein>
    <submittedName>
        <fullName evidence="6">DNA-binding protein</fullName>
    </submittedName>
</protein>
<evidence type="ECO:0000259" key="5">
    <source>
        <dbReference type="Pfam" id="PF21543"/>
    </source>
</evidence>
<keyword evidence="7" id="KW-1185">Reference proteome</keyword>
<comment type="similarity">
    <text evidence="1">Belongs to the CvfB family.</text>
</comment>
<dbReference type="Pfam" id="PF17783">
    <property type="entry name" value="WHD_CvfB"/>
    <property type="match status" value="1"/>
</dbReference>
<dbReference type="InterPro" id="IPR014464">
    <property type="entry name" value="CvfB_fam"/>
</dbReference>
<dbReference type="InterPro" id="IPR036388">
    <property type="entry name" value="WH-like_DNA-bd_sf"/>
</dbReference>
<dbReference type="AlphaFoldDB" id="A0A430B5C4"/>
<dbReference type="PANTHER" id="PTHR37296:SF1">
    <property type="entry name" value="CONSERVED VIRULENCE FACTOR B"/>
    <property type="match status" value="1"/>
</dbReference>
<keyword evidence="6" id="KW-0238">DNA-binding</keyword>
<dbReference type="InterPro" id="IPR048587">
    <property type="entry name" value="CvfB_S1_3rd"/>
</dbReference>
<feature type="domain" description="Conserved virulence factor B second S1" evidence="4">
    <location>
        <begin position="71"/>
        <end position="131"/>
    </location>
</feature>
<feature type="domain" description="Conserved virulence factor B-like winged helix" evidence="3">
    <location>
        <begin position="224"/>
        <end position="282"/>
    </location>
</feature>
<dbReference type="InterPro" id="IPR048588">
    <property type="entry name" value="CvfB_S1_2nd"/>
</dbReference>
<comment type="caution">
    <text evidence="6">The sequence shown here is derived from an EMBL/GenBank/DDBJ whole genome shotgun (WGS) entry which is preliminary data.</text>
</comment>
<dbReference type="EMBL" id="NGKA01000001">
    <property type="protein sequence ID" value="RSU15566.1"/>
    <property type="molecule type" value="Genomic_DNA"/>
</dbReference>
<dbReference type="Gene3D" id="1.10.10.10">
    <property type="entry name" value="Winged helix-like DNA-binding domain superfamily/Winged helix DNA-binding domain"/>
    <property type="match status" value="1"/>
</dbReference>
<dbReference type="InterPro" id="IPR012340">
    <property type="entry name" value="NA-bd_OB-fold"/>
</dbReference>
<gene>
    <name evidence="6" type="ORF">CBF29_00375</name>
</gene>
<dbReference type="Gene3D" id="2.40.50.140">
    <property type="entry name" value="Nucleic acid-binding proteins"/>
    <property type="match status" value="2"/>
</dbReference>
<dbReference type="Gene3D" id="2.40.50.330">
    <property type="match status" value="1"/>
</dbReference>
<dbReference type="InterPro" id="IPR040764">
    <property type="entry name" value="CvfB_WH"/>
</dbReference>
<reference evidence="6 7" key="1">
    <citation type="submission" date="2017-05" db="EMBL/GenBank/DDBJ databases">
        <title>Vagococcus spp. assemblies.</title>
        <authorList>
            <person name="Gulvik C.A."/>
        </authorList>
    </citation>
    <scope>NUCLEOTIDE SEQUENCE [LARGE SCALE GENOMIC DNA]</scope>
    <source>
        <strain evidence="6 7">CCUG 51432</strain>
    </source>
</reference>
<proteinExistence type="inferred from homology"/>
<organism evidence="6 7">
    <name type="scientific">Vagococcus elongatus</name>
    <dbReference type="NCBI Taxonomy" id="180344"/>
    <lineage>
        <taxon>Bacteria</taxon>
        <taxon>Bacillati</taxon>
        <taxon>Bacillota</taxon>
        <taxon>Bacilli</taxon>
        <taxon>Lactobacillales</taxon>
        <taxon>Enterococcaceae</taxon>
        <taxon>Vagococcus</taxon>
    </lineage>
</organism>
<dbReference type="PANTHER" id="PTHR37296">
    <property type="entry name" value="CONSERVED VIRULENCE FACTOR B"/>
    <property type="match status" value="1"/>
</dbReference>
<accession>A0A430B5C4</accession>
<dbReference type="GO" id="GO:0003677">
    <property type="term" value="F:DNA binding"/>
    <property type="evidence" value="ECO:0007669"/>
    <property type="project" value="UniProtKB-KW"/>
</dbReference>
<name>A0A430B5C4_9ENTE</name>
<evidence type="ECO:0000259" key="2">
    <source>
        <dbReference type="Pfam" id="PF13509"/>
    </source>
</evidence>